<feature type="region of interest" description="Disordered" evidence="3">
    <location>
        <begin position="157"/>
        <end position="186"/>
    </location>
</feature>
<feature type="compositionally biased region" description="Low complexity" evidence="3">
    <location>
        <begin position="24"/>
        <end position="33"/>
    </location>
</feature>
<protein>
    <submittedName>
        <fullName evidence="4">Uncharacterized protein</fullName>
    </submittedName>
</protein>
<dbReference type="InterPro" id="IPR033379">
    <property type="entry name" value="Acid_Pase_AS"/>
</dbReference>
<comment type="caution">
    <text evidence="4">The sequence shown here is derived from an EMBL/GenBank/DDBJ whole genome shotgun (WGS) entry which is preliminary data.</text>
</comment>
<sequence>MAAREIYTTGASCAGSSATRIACSTPNSSPSSHSTHHSYRPRDGLYTAPPSSFKLQQVVIIARHGDRAPIARNVGQAVQDSPETQALWLSKLPSSQEVEAWTSAFPLADPSLRPVDYDEHPYAQLTRKGAQELQALGRHLRKRYVTDLKWLPASLRASGGHAPHASGGLSSAPSSSPPPSSSPHSFLHARATNIRRTQQSAQNLLLGLYPDGAPRPSPSSSAPPLAIQVRPTTSETLYPNAGRSCCRQGEIIAELASRHFDMPRAHVEDMTREAFARLGLVPHPEPASAKVDPAVPPPAPHLPRALEPSARGVDLPRRPRPAPTPSGERGGWGKGRGLVRARGLFHLSSVGSALPGGGDAPPRHGSVRGGAAGTAGGEGAGGGGAGEKLVVYAGHDSTVVPLLVALGLWEDVWPPYAANLVLELAEREGPVAGEEGERHFVRVLYNDEERVLWAKEGDADVGGRWYSLREFSGRLRKLVPKDFEEECRCRHEEKSEGGGVEHIGSAIK</sequence>
<comment type="similarity">
    <text evidence="1">Belongs to the histidine acid phosphatase family.</text>
</comment>
<feature type="compositionally biased region" description="Low complexity" evidence="3">
    <location>
        <begin position="157"/>
        <end position="174"/>
    </location>
</feature>
<dbReference type="PROSITE" id="PS00616">
    <property type="entry name" value="HIS_ACID_PHOSPHAT_1"/>
    <property type="match status" value="1"/>
</dbReference>
<feature type="compositionally biased region" description="Polar residues" evidence="3">
    <location>
        <begin position="9"/>
        <end position="19"/>
    </location>
</feature>
<dbReference type="GO" id="GO:0016791">
    <property type="term" value="F:phosphatase activity"/>
    <property type="evidence" value="ECO:0007669"/>
    <property type="project" value="TreeGrafter"/>
</dbReference>
<dbReference type="EMBL" id="SDOX01000096">
    <property type="protein sequence ID" value="TFJ82643.1"/>
    <property type="molecule type" value="Genomic_DNA"/>
</dbReference>
<gene>
    <name evidence="4" type="ORF">NSK_006067</name>
</gene>
<name>A0A4D9CYH8_9STRA</name>
<dbReference type="PROSITE" id="PS00778">
    <property type="entry name" value="HIS_ACID_PHOSPHAT_2"/>
    <property type="match status" value="1"/>
</dbReference>
<feature type="region of interest" description="Disordered" evidence="3">
    <location>
        <begin position="352"/>
        <end position="382"/>
    </location>
</feature>
<feature type="compositionally biased region" description="Gly residues" evidence="3">
    <location>
        <begin position="367"/>
        <end position="382"/>
    </location>
</feature>
<keyword evidence="5" id="KW-1185">Reference proteome</keyword>
<dbReference type="InterPro" id="IPR000560">
    <property type="entry name" value="His_Pase_clade-2"/>
</dbReference>
<dbReference type="InterPro" id="IPR029033">
    <property type="entry name" value="His_PPase_superfam"/>
</dbReference>
<evidence type="ECO:0000256" key="2">
    <source>
        <dbReference type="ARBA" id="ARBA00022801"/>
    </source>
</evidence>
<dbReference type="SUPFAM" id="SSF53254">
    <property type="entry name" value="Phosphoglycerate mutase-like"/>
    <property type="match status" value="2"/>
</dbReference>
<dbReference type="AlphaFoldDB" id="A0A4D9CYH8"/>
<dbReference type="PANTHER" id="PTHR11567:SF110">
    <property type="entry name" value="2-PHOSPHOXYLOSE PHOSPHATASE 1"/>
    <property type="match status" value="1"/>
</dbReference>
<evidence type="ECO:0000313" key="5">
    <source>
        <dbReference type="Proteomes" id="UP000355283"/>
    </source>
</evidence>
<proteinExistence type="inferred from homology"/>
<dbReference type="OrthoDB" id="10257284at2759"/>
<feature type="region of interest" description="Disordered" evidence="3">
    <location>
        <begin position="286"/>
        <end position="335"/>
    </location>
</feature>
<dbReference type="Gene3D" id="3.40.50.1240">
    <property type="entry name" value="Phosphoglycerate mutase-like"/>
    <property type="match status" value="2"/>
</dbReference>
<accession>A0A4D9CYH8</accession>
<reference evidence="4 5" key="1">
    <citation type="submission" date="2019-01" db="EMBL/GenBank/DDBJ databases">
        <title>Nuclear Genome Assembly of the Microalgal Biofuel strain Nannochloropsis salina CCMP1776.</title>
        <authorList>
            <person name="Hovde B."/>
        </authorList>
    </citation>
    <scope>NUCLEOTIDE SEQUENCE [LARGE SCALE GENOMIC DNA]</scope>
    <source>
        <strain evidence="4 5">CCMP1776</strain>
    </source>
</reference>
<feature type="region of interest" description="Disordered" evidence="3">
    <location>
        <begin position="1"/>
        <end position="45"/>
    </location>
</feature>
<evidence type="ECO:0000256" key="3">
    <source>
        <dbReference type="SAM" id="MobiDB-lite"/>
    </source>
</evidence>
<dbReference type="InterPro" id="IPR050645">
    <property type="entry name" value="Histidine_acid_phosphatase"/>
</dbReference>
<keyword evidence="2" id="KW-0378">Hydrolase</keyword>
<evidence type="ECO:0000256" key="1">
    <source>
        <dbReference type="ARBA" id="ARBA00005375"/>
    </source>
</evidence>
<dbReference type="Proteomes" id="UP000355283">
    <property type="component" value="Unassembled WGS sequence"/>
</dbReference>
<dbReference type="CDD" id="cd07061">
    <property type="entry name" value="HP_HAP_like"/>
    <property type="match status" value="1"/>
</dbReference>
<dbReference type="Pfam" id="PF00328">
    <property type="entry name" value="His_Phos_2"/>
    <property type="match status" value="2"/>
</dbReference>
<feature type="region of interest" description="Disordered" evidence="3">
    <location>
        <begin position="207"/>
        <end position="233"/>
    </location>
</feature>
<dbReference type="PANTHER" id="PTHR11567">
    <property type="entry name" value="ACID PHOSPHATASE-RELATED"/>
    <property type="match status" value="1"/>
</dbReference>
<organism evidence="4 5">
    <name type="scientific">Nannochloropsis salina CCMP1776</name>
    <dbReference type="NCBI Taxonomy" id="1027361"/>
    <lineage>
        <taxon>Eukaryota</taxon>
        <taxon>Sar</taxon>
        <taxon>Stramenopiles</taxon>
        <taxon>Ochrophyta</taxon>
        <taxon>Eustigmatophyceae</taxon>
        <taxon>Eustigmatales</taxon>
        <taxon>Monodopsidaceae</taxon>
        <taxon>Microchloropsis</taxon>
        <taxon>Microchloropsis salina</taxon>
    </lineage>
</organism>
<evidence type="ECO:0000313" key="4">
    <source>
        <dbReference type="EMBL" id="TFJ82643.1"/>
    </source>
</evidence>